<dbReference type="EMBL" id="GBXM01089906">
    <property type="protein sequence ID" value="JAH18671.1"/>
    <property type="molecule type" value="Transcribed_RNA"/>
</dbReference>
<proteinExistence type="predicted"/>
<protein>
    <submittedName>
        <fullName evidence="1">Uncharacterized protein</fullName>
    </submittedName>
</protein>
<accession>A0A0E9QP13</accession>
<dbReference type="AlphaFoldDB" id="A0A0E9QP13"/>
<reference evidence="1" key="1">
    <citation type="submission" date="2014-11" db="EMBL/GenBank/DDBJ databases">
        <authorList>
            <person name="Amaro Gonzalez C."/>
        </authorList>
    </citation>
    <scope>NUCLEOTIDE SEQUENCE</scope>
</reference>
<organism evidence="1">
    <name type="scientific">Anguilla anguilla</name>
    <name type="common">European freshwater eel</name>
    <name type="synonym">Muraena anguilla</name>
    <dbReference type="NCBI Taxonomy" id="7936"/>
    <lineage>
        <taxon>Eukaryota</taxon>
        <taxon>Metazoa</taxon>
        <taxon>Chordata</taxon>
        <taxon>Craniata</taxon>
        <taxon>Vertebrata</taxon>
        <taxon>Euteleostomi</taxon>
        <taxon>Actinopterygii</taxon>
        <taxon>Neopterygii</taxon>
        <taxon>Teleostei</taxon>
        <taxon>Anguilliformes</taxon>
        <taxon>Anguillidae</taxon>
        <taxon>Anguilla</taxon>
    </lineage>
</organism>
<sequence length="32" mass="3817">MNAYMARLCYVNSFFCTLKILFQDFFSGICIR</sequence>
<name>A0A0E9QP13_ANGAN</name>
<reference evidence="1" key="2">
    <citation type="journal article" date="2015" name="Fish Shellfish Immunol.">
        <title>Early steps in the European eel (Anguilla anguilla)-Vibrio vulnificus interaction in the gills: Role of the RtxA13 toxin.</title>
        <authorList>
            <person name="Callol A."/>
            <person name="Pajuelo D."/>
            <person name="Ebbesson L."/>
            <person name="Teles M."/>
            <person name="MacKenzie S."/>
            <person name="Amaro C."/>
        </authorList>
    </citation>
    <scope>NUCLEOTIDE SEQUENCE</scope>
</reference>
<evidence type="ECO:0000313" key="1">
    <source>
        <dbReference type="EMBL" id="JAH18671.1"/>
    </source>
</evidence>